<name>A0ABN2AAP2_9ACTN</name>
<keyword evidence="4 6" id="KW-1133">Transmembrane helix</keyword>
<feature type="transmembrane region" description="Helical" evidence="6">
    <location>
        <begin position="348"/>
        <end position="370"/>
    </location>
</feature>
<proteinExistence type="predicted"/>
<feature type="transmembrane region" description="Helical" evidence="6">
    <location>
        <begin position="318"/>
        <end position="336"/>
    </location>
</feature>
<organism evidence="8 9">
    <name type="scientific">Nocardioides humi</name>
    <dbReference type="NCBI Taxonomy" id="449461"/>
    <lineage>
        <taxon>Bacteria</taxon>
        <taxon>Bacillati</taxon>
        <taxon>Actinomycetota</taxon>
        <taxon>Actinomycetes</taxon>
        <taxon>Propionibacteriales</taxon>
        <taxon>Nocardioidaceae</taxon>
        <taxon>Nocardioides</taxon>
    </lineage>
</organism>
<evidence type="ECO:0000313" key="8">
    <source>
        <dbReference type="EMBL" id="GAA1514405.1"/>
    </source>
</evidence>
<keyword evidence="9" id="KW-1185">Reference proteome</keyword>
<feature type="transmembrane region" description="Helical" evidence="6">
    <location>
        <begin position="161"/>
        <end position="187"/>
    </location>
</feature>
<dbReference type="PANTHER" id="PTHR23513:SF11">
    <property type="entry name" value="STAPHYLOFERRIN A TRANSPORTER"/>
    <property type="match status" value="1"/>
</dbReference>
<feature type="transmembrane region" description="Helical" evidence="6">
    <location>
        <begin position="290"/>
        <end position="312"/>
    </location>
</feature>
<feature type="transmembrane region" description="Helical" evidence="6">
    <location>
        <begin position="256"/>
        <end position="278"/>
    </location>
</feature>
<feature type="transmembrane region" description="Helical" evidence="6">
    <location>
        <begin position="78"/>
        <end position="100"/>
    </location>
</feature>
<dbReference type="Pfam" id="PF07690">
    <property type="entry name" value="MFS_1"/>
    <property type="match status" value="1"/>
</dbReference>
<evidence type="ECO:0000259" key="7">
    <source>
        <dbReference type="PROSITE" id="PS50850"/>
    </source>
</evidence>
<keyword evidence="3 6" id="KW-0812">Transmembrane</keyword>
<evidence type="ECO:0000313" key="9">
    <source>
        <dbReference type="Proteomes" id="UP001500842"/>
    </source>
</evidence>
<evidence type="ECO:0000256" key="1">
    <source>
        <dbReference type="ARBA" id="ARBA00004651"/>
    </source>
</evidence>
<evidence type="ECO:0000256" key="2">
    <source>
        <dbReference type="ARBA" id="ARBA00022475"/>
    </source>
</evidence>
<feature type="transmembrane region" description="Helical" evidence="6">
    <location>
        <begin position="376"/>
        <end position="396"/>
    </location>
</feature>
<accession>A0ABN2AAP2</accession>
<feature type="domain" description="Major facilitator superfamily (MFS) profile" evidence="7">
    <location>
        <begin position="3"/>
        <end position="401"/>
    </location>
</feature>
<sequence length="423" mass="43294">MSEMRAGVLSGFLAADAISLAGTRLSQIAVPWLVLTTTGSAAQTGLAAFAGLVPLVLAQALCGPWIDRVGPRRVSVGFDLASGVAVALVPLAYAAGWLHFPVLLALVALTGMLRGPSEAAHHAMVPAVVRHLGLPTERVTGLVGTVDRLSALVGAAVGGGLVAVLGPATALLVDAGSFVACAGVLWVSTRRVASTPRTPDRSTTYARELRGGWQVLRRDPVLLGLMVMVAVTNLLDQGYTAVMLPVWADASGSGPAAIGLLGACMGGAALVGSLLATWRGARLPRFQTYVVGYLLAGAPRWVVMALGCPLWVVAAVHVVAGIGAGFINPVLGAVQFERIPEESMGRVSALSLAASWSLMPLGGLLAGFAIGGTGLTATLLAFGAVYLVTTMAPVLLPSWREIDRRPQPSVAVDRANASTAARS</sequence>
<gene>
    <name evidence="8" type="ORF">GCM10009788_18470</name>
</gene>
<dbReference type="Gene3D" id="1.20.1250.20">
    <property type="entry name" value="MFS general substrate transporter like domains"/>
    <property type="match status" value="1"/>
</dbReference>
<dbReference type="SUPFAM" id="SSF103473">
    <property type="entry name" value="MFS general substrate transporter"/>
    <property type="match status" value="1"/>
</dbReference>
<keyword evidence="2" id="KW-1003">Cell membrane</keyword>
<dbReference type="PANTHER" id="PTHR23513">
    <property type="entry name" value="INTEGRAL MEMBRANE EFFLUX PROTEIN-RELATED"/>
    <property type="match status" value="1"/>
</dbReference>
<evidence type="ECO:0000256" key="5">
    <source>
        <dbReference type="ARBA" id="ARBA00023136"/>
    </source>
</evidence>
<dbReference type="InterPro" id="IPR011701">
    <property type="entry name" value="MFS"/>
</dbReference>
<dbReference type="InterPro" id="IPR036259">
    <property type="entry name" value="MFS_trans_sf"/>
</dbReference>
<evidence type="ECO:0000256" key="4">
    <source>
        <dbReference type="ARBA" id="ARBA00022989"/>
    </source>
</evidence>
<dbReference type="PROSITE" id="PS50850">
    <property type="entry name" value="MFS"/>
    <property type="match status" value="1"/>
</dbReference>
<evidence type="ECO:0000256" key="3">
    <source>
        <dbReference type="ARBA" id="ARBA00022692"/>
    </source>
</evidence>
<dbReference type="Proteomes" id="UP001500842">
    <property type="component" value="Unassembled WGS sequence"/>
</dbReference>
<dbReference type="CDD" id="cd06173">
    <property type="entry name" value="MFS_MefA_like"/>
    <property type="match status" value="1"/>
</dbReference>
<comment type="subcellular location">
    <subcellularLocation>
        <location evidence="1">Cell membrane</location>
        <topology evidence="1">Multi-pass membrane protein</topology>
    </subcellularLocation>
</comment>
<feature type="transmembrane region" description="Helical" evidence="6">
    <location>
        <begin position="221"/>
        <end position="244"/>
    </location>
</feature>
<dbReference type="InterPro" id="IPR020846">
    <property type="entry name" value="MFS_dom"/>
</dbReference>
<reference evidence="8 9" key="1">
    <citation type="journal article" date="2019" name="Int. J. Syst. Evol. Microbiol.">
        <title>The Global Catalogue of Microorganisms (GCM) 10K type strain sequencing project: providing services to taxonomists for standard genome sequencing and annotation.</title>
        <authorList>
            <consortium name="The Broad Institute Genomics Platform"/>
            <consortium name="The Broad Institute Genome Sequencing Center for Infectious Disease"/>
            <person name="Wu L."/>
            <person name="Ma J."/>
        </authorList>
    </citation>
    <scope>NUCLEOTIDE SEQUENCE [LARGE SCALE GENOMIC DNA]</scope>
    <source>
        <strain evidence="8 9">JCM 14942</strain>
    </source>
</reference>
<comment type="caution">
    <text evidence="8">The sequence shown here is derived from an EMBL/GenBank/DDBJ whole genome shotgun (WGS) entry which is preliminary data.</text>
</comment>
<dbReference type="EMBL" id="BAAAOR010000014">
    <property type="protein sequence ID" value="GAA1514405.1"/>
    <property type="molecule type" value="Genomic_DNA"/>
</dbReference>
<protein>
    <submittedName>
        <fullName evidence="8">MFS transporter</fullName>
    </submittedName>
</protein>
<feature type="transmembrane region" description="Helical" evidence="6">
    <location>
        <begin position="45"/>
        <end position="66"/>
    </location>
</feature>
<keyword evidence="5 6" id="KW-0472">Membrane</keyword>
<evidence type="ECO:0000256" key="6">
    <source>
        <dbReference type="SAM" id="Phobius"/>
    </source>
</evidence>